<dbReference type="PATRIC" id="fig|1445510.3.peg.5175"/>
<dbReference type="InterPro" id="IPR058031">
    <property type="entry name" value="AAA_lid_NorR"/>
</dbReference>
<evidence type="ECO:0000256" key="2">
    <source>
        <dbReference type="ARBA" id="ARBA00022840"/>
    </source>
</evidence>
<feature type="compositionally biased region" description="Polar residues" evidence="7">
    <location>
        <begin position="475"/>
        <end position="484"/>
    </location>
</feature>
<dbReference type="HOGENOM" id="CLU_000445_0_6_6"/>
<evidence type="ECO:0000256" key="6">
    <source>
        <dbReference type="PROSITE-ProRule" id="PRU00169"/>
    </source>
</evidence>
<dbReference type="InterPro" id="IPR003593">
    <property type="entry name" value="AAA+_ATPase"/>
</dbReference>
<dbReference type="OrthoDB" id="9804019at2"/>
<dbReference type="SUPFAM" id="SSF52172">
    <property type="entry name" value="CheY-like"/>
    <property type="match status" value="1"/>
</dbReference>
<evidence type="ECO:0000313" key="10">
    <source>
        <dbReference type="EMBL" id="AJQ97242.1"/>
    </source>
</evidence>
<evidence type="ECO:0000256" key="7">
    <source>
        <dbReference type="SAM" id="MobiDB-lite"/>
    </source>
</evidence>
<dbReference type="PROSITE" id="PS50110">
    <property type="entry name" value="RESPONSE_REGULATORY"/>
    <property type="match status" value="1"/>
</dbReference>
<dbReference type="CDD" id="cd00156">
    <property type="entry name" value="REC"/>
    <property type="match status" value="1"/>
</dbReference>
<evidence type="ECO:0000313" key="11">
    <source>
        <dbReference type="Proteomes" id="UP000032266"/>
    </source>
</evidence>
<dbReference type="SUPFAM" id="SSF52540">
    <property type="entry name" value="P-loop containing nucleoside triphosphate hydrolases"/>
    <property type="match status" value="1"/>
</dbReference>
<evidence type="ECO:0000256" key="5">
    <source>
        <dbReference type="ARBA" id="ARBA00023163"/>
    </source>
</evidence>
<dbReference type="EMBL" id="CP007142">
    <property type="protein sequence ID" value="AJQ97242.1"/>
    <property type="molecule type" value="Genomic_DNA"/>
</dbReference>
<dbReference type="Gene3D" id="1.10.8.60">
    <property type="match status" value="1"/>
</dbReference>
<dbReference type="GO" id="GO:0000160">
    <property type="term" value="P:phosphorelay signal transduction system"/>
    <property type="evidence" value="ECO:0007669"/>
    <property type="project" value="InterPro"/>
</dbReference>
<gene>
    <name evidence="10" type="ORF">YC6258_05212</name>
</gene>
<reference evidence="10 11" key="1">
    <citation type="submission" date="2014-01" db="EMBL/GenBank/DDBJ databases">
        <title>Full genme sequencing of cellulolytic bacterium Gynuella sunshinyii YC6258T gen. nov., sp. nov.</title>
        <authorList>
            <person name="Khan H."/>
            <person name="Chung E.J."/>
            <person name="Chung Y.R."/>
        </authorList>
    </citation>
    <scope>NUCLEOTIDE SEQUENCE [LARGE SCALE GENOMIC DNA]</scope>
    <source>
        <strain evidence="10 11">YC6258</strain>
    </source>
</reference>
<dbReference type="GO" id="GO:0005524">
    <property type="term" value="F:ATP binding"/>
    <property type="evidence" value="ECO:0007669"/>
    <property type="project" value="UniProtKB-KW"/>
</dbReference>
<dbReference type="Proteomes" id="UP000032266">
    <property type="component" value="Chromosome"/>
</dbReference>
<dbReference type="Gene3D" id="3.40.50.2300">
    <property type="match status" value="1"/>
</dbReference>
<dbReference type="AlphaFoldDB" id="A0A0C5VRK7"/>
<keyword evidence="2" id="KW-0067">ATP-binding</keyword>
<accession>A0A0C5VRK7</accession>
<dbReference type="InterPro" id="IPR025944">
    <property type="entry name" value="Sigma_54_int_dom_CS"/>
</dbReference>
<evidence type="ECO:0000256" key="4">
    <source>
        <dbReference type="ARBA" id="ARBA00023125"/>
    </source>
</evidence>
<dbReference type="CDD" id="cd00009">
    <property type="entry name" value="AAA"/>
    <property type="match status" value="1"/>
</dbReference>
<dbReference type="PANTHER" id="PTHR32071">
    <property type="entry name" value="TRANSCRIPTIONAL REGULATORY PROTEIN"/>
    <property type="match status" value="1"/>
</dbReference>
<dbReference type="GO" id="GO:0006355">
    <property type="term" value="P:regulation of DNA-templated transcription"/>
    <property type="evidence" value="ECO:0007669"/>
    <property type="project" value="InterPro"/>
</dbReference>
<organism evidence="10 11">
    <name type="scientific">Gynuella sunshinyii YC6258</name>
    <dbReference type="NCBI Taxonomy" id="1445510"/>
    <lineage>
        <taxon>Bacteria</taxon>
        <taxon>Pseudomonadati</taxon>
        <taxon>Pseudomonadota</taxon>
        <taxon>Gammaproteobacteria</taxon>
        <taxon>Oceanospirillales</taxon>
        <taxon>Saccharospirillaceae</taxon>
        <taxon>Gynuella</taxon>
    </lineage>
</organism>
<dbReference type="SMART" id="SM00448">
    <property type="entry name" value="REC"/>
    <property type="match status" value="1"/>
</dbReference>
<dbReference type="InterPro" id="IPR001789">
    <property type="entry name" value="Sig_transdc_resp-reg_receiver"/>
</dbReference>
<keyword evidence="11" id="KW-1185">Reference proteome</keyword>
<feature type="region of interest" description="Disordered" evidence="7">
    <location>
        <begin position="462"/>
        <end position="484"/>
    </location>
</feature>
<name>A0A0C5VRK7_9GAMM</name>
<evidence type="ECO:0000256" key="1">
    <source>
        <dbReference type="ARBA" id="ARBA00022741"/>
    </source>
</evidence>
<dbReference type="Pfam" id="PF00072">
    <property type="entry name" value="Response_reg"/>
    <property type="match status" value="1"/>
</dbReference>
<keyword evidence="4 10" id="KW-0238">DNA-binding</keyword>
<dbReference type="Pfam" id="PF25601">
    <property type="entry name" value="AAA_lid_14"/>
    <property type="match status" value="1"/>
</dbReference>
<dbReference type="InterPro" id="IPR011006">
    <property type="entry name" value="CheY-like_superfamily"/>
</dbReference>
<dbReference type="InterPro" id="IPR002078">
    <property type="entry name" value="Sigma_54_int"/>
</dbReference>
<evidence type="ECO:0000256" key="3">
    <source>
        <dbReference type="ARBA" id="ARBA00023015"/>
    </source>
</evidence>
<dbReference type="InterPro" id="IPR027417">
    <property type="entry name" value="P-loop_NTPase"/>
</dbReference>
<evidence type="ECO:0000259" key="8">
    <source>
        <dbReference type="PROSITE" id="PS50045"/>
    </source>
</evidence>
<proteinExistence type="predicted"/>
<feature type="modified residue" description="4-aspartylphosphate" evidence="6">
    <location>
        <position position="51"/>
    </location>
</feature>
<keyword evidence="5" id="KW-0804">Transcription</keyword>
<keyword evidence="3" id="KW-0805">Transcription regulation</keyword>
<dbReference type="PROSITE" id="PS50045">
    <property type="entry name" value="SIGMA54_INTERACT_4"/>
    <property type="match status" value="1"/>
</dbReference>
<feature type="domain" description="Response regulatory" evidence="9">
    <location>
        <begin position="3"/>
        <end position="112"/>
    </location>
</feature>
<dbReference type="KEGG" id="gsn:YC6258_05212"/>
<dbReference type="Gene3D" id="3.40.50.300">
    <property type="entry name" value="P-loop containing nucleotide triphosphate hydrolases"/>
    <property type="match status" value="1"/>
</dbReference>
<dbReference type="Pfam" id="PF00158">
    <property type="entry name" value="Sigma54_activat"/>
    <property type="match status" value="1"/>
</dbReference>
<protein>
    <submittedName>
        <fullName evidence="10">Response regulator containing CheY-like receiver, AAA-type ATPase, and DNA-binding domain</fullName>
    </submittedName>
</protein>
<keyword evidence="1" id="KW-0547">Nucleotide-binding</keyword>
<feature type="domain" description="Sigma-54 factor interaction" evidence="8">
    <location>
        <begin position="140"/>
        <end position="370"/>
    </location>
</feature>
<dbReference type="SMART" id="SM00382">
    <property type="entry name" value="AAA"/>
    <property type="match status" value="1"/>
</dbReference>
<dbReference type="FunFam" id="3.40.50.300:FF:000006">
    <property type="entry name" value="DNA-binding transcriptional regulator NtrC"/>
    <property type="match status" value="1"/>
</dbReference>
<keyword evidence="6" id="KW-0597">Phosphoprotein</keyword>
<dbReference type="PANTHER" id="PTHR32071:SF117">
    <property type="entry name" value="PTS-DEPENDENT DIHYDROXYACETONE KINASE OPERON REGULATORY PROTEIN-RELATED"/>
    <property type="match status" value="1"/>
</dbReference>
<dbReference type="GO" id="GO:0003677">
    <property type="term" value="F:DNA binding"/>
    <property type="evidence" value="ECO:0007669"/>
    <property type="project" value="UniProtKB-KW"/>
</dbReference>
<evidence type="ECO:0000259" key="9">
    <source>
        <dbReference type="PROSITE" id="PS50110"/>
    </source>
</evidence>
<dbReference type="STRING" id="1445510.YC6258_05212"/>
<sequence length="484" mass="53996">MSHILVVEDEIIIRGALRRLLERHDYRVTEAGSVHEATQYPLNSFDLIISDLRLPEAHGTDLIDMAPDVPVLIMTSYASMKSAVDAMKMGAVDYIAKPFDHDEMIRTVERIVKKDHRDTAQVKESSNDSNSSKITGLGEMVGSCPAMKKLYTRILKVAPADITVLIHGESGTGKELAAKAIHTNSTRADAPLVSVNCAAIPESLIESELFGHEKGAFTGASAARQGLVEAAEDGTLFLDEIGELPMEAQARLLRVLQENEVRRVGSVHAKKVNVRLVAATHRNLRQLVKEGRFREDLYYRLQVIEITLPPLRERGKDILEIGRSLLIKHKERLKLNQDIHFSKKAEEAMAMYSWPGNVRELENAVQRALILAETNEINVELLGIDEDDFHIPETLVNVSARVPSTPVMESQPEESPDSGFEDLSLEDYFQHFVIEHQESMSETELAQKLGISRKCLWERRQRLGIPRPKKGTASLPAQQQAGNG</sequence>
<dbReference type="RefSeq" id="WP_044619031.1">
    <property type="nucleotide sequence ID" value="NZ_CP007142.1"/>
</dbReference>
<dbReference type="PROSITE" id="PS00688">
    <property type="entry name" value="SIGMA54_INTERACT_3"/>
    <property type="match status" value="1"/>
</dbReference>